<name>A0AA40ALJ1_9PEZI</name>
<sequence>MATLTMYTSATASNRIETRVFRMGCRVWNKKLWIDIDLQLTHLSFSVILYFSFVLLFDLTLVGTHCLARLLGVFALFLWLLLLYTYLSDTYLFVWDRGFESAAC</sequence>
<dbReference type="Proteomes" id="UP001172101">
    <property type="component" value="Unassembled WGS sequence"/>
</dbReference>
<accession>A0AA40ALJ1</accession>
<dbReference type="AlphaFoldDB" id="A0AA40ALJ1"/>
<keyword evidence="1" id="KW-0812">Transmembrane</keyword>
<dbReference type="GeneID" id="85317593"/>
<feature type="transmembrane region" description="Helical" evidence="1">
    <location>
        <begin position="66"/>
        <end position="87"/>
    </location>
</feature>
<dbReference type="EMBL" id="JAUIRO010000004">
    <property type="protein sequence ID" value="KAK0718075.1"/>
    <property type="molecule type" value="Genomic_DNA"/>
</dbReference>
<comment type="caution">
    <text evidence="2">The sequence shown here is derived from an EMBL/GenBank/DDBJ whole genome shotgun (WGS) entry which is preliminary data.</text>
</comment>
<evidence type="ECO:0000313" key="2">
    <source>
        <dbReference type="EMBL" id="KAK0718075.1"/>
    </source>
</evidence>
<keyword evidence="1" id="KW-1133">Transmembrane helix</keyword>
<protein>
    <submittedName>
        <fullName evidence="2">Uncharacterized protein</fullName>
    </submittedName>
</protein>
<keyword evidence="3" id="KW-1185">Reference proteome</keyword>
<proteinExistence type="predicted"/>
<gene>
    <name evidence="2" type="ORF">B0T26DRAFT_311491</name>
</gene>
<evidence type="ECO:0000256" key="1">
    <source>
        <dbReference type="SAM" id="Phobius"/>
    </source>
</evidence>
<evidence type="ECO:0000313" key="3">
    <source>
        <dbReference type="Proteomes" id="UP001172101"/>
    </source>
</evidence>
<dbReference type="RefSeq" id="XP_060296868.1">
    <property type="nucleotide sequence ID" value="XM_060434323.1"/>
</dbReference>
<feature type="transmembrane region" description="Helical" evidence="1">
    <location>
        <begin position="40"/>
        <end position="59"/>
    </location>
</feature>
<reference evidence="2" key="1">
    <citation type="submission" date="2023-06" db="EMBL/GenBank/DDBJ databases">
        <title>Genome-scale phylogeny and comparative genomics of the fungal order Sordariales.</title>
        <authorList>
            <consortium name="Lawrence Berkeley National Laboratory"/>
            <person name="Hensen N."/>
            <person name="Bonometti L."/>
            <person name="Westerberg I."/>
            <person name="Brannstrom I.O."/>
            <person name="Guillou S."/>
            <person name="Cros-Aarteil S."/>
            <person name="Calhoun S."/>
            <person name="Haridas S."/>
            <person name="Kuo A."/>
            <person name="Mondo S."/>
            <person name="Pangilinan J."/>
            <person name="Riley R."/>
            <person name="LaButti K."/>
            <person name="Andreopoulos B."/>
            <person name="Lipzen A."/>
            <person name="Chen C."/>
            <person name="Yanf M."/>
            <person name="Daum C."/>
            <person name="Ng V."/>
            <person name="Clum A."/>
            <person name="Steindorff A."/>
            <person name="Ohm R."/>
            <person name="Martin F."/>
            <person name="Silar P."/>
            <person name="Natvig D."/>
            <person name="Lalanne C."/>
            <person name="Gautier V."/>
            <person name="Ament-velasquez S.L."/>
            <person name="Kruys A."/>
            <person name="Hutchinson M.I."/>
            <person name="Powell A.J."/>
            <person name="Barry K."/>
            <person name="Miller A.N."/>
            <person name="Grigoriev I.V."/>
            <person name="Debuchy R."/>
            <person name="Gladieux P."/>
            <person name="Thoren M.H."/>
            <person name="Johannesson H."/>
        </authorList>
    </citation>
    <scope>NUCLEOTIDE SEQUENCE</scope>
    <source>
        <strain evidence="2">SMH2392-1A</strain>
    </source>
</reference>
<organism evidence="2 3">
    <name type="scientific">Lasiosphaeria miniovina</name>
    <dbReference type="NCBI Taxonomy" id="1954250"/>
    <lineage>
        <taxon>Eukaryota</taxon>
        <taxon>Fungi</taxon>
        <taxon>Dikarya</taxon>
        <taxon>Ascomycota</taxon>
        <taxon>Pezizomycotina</taxon>
        <taxon>Sordariomycetes</taxon>
        <taxon>Sordariomycetidae</taxon>
        <taxon>Sordariales</taxon>
        <taxon>Lasiosphaeriaceae</taxon>
        <taxon>Lasiosphaeria</taxon>
    </lineage>
</organism>
<keyword evidence="1" id="KW-0472">Membrane</keyword>